<dbReference type="AlphaFoldDB" id="A0A2W2ALF6"/>
<evidence type="ECO:0000259" key="1">
    <source>
        <dbReference type="Pfam" id="PF11738"/>
    </source>
</evidence>
<keyword evidence="3" id="KW-1185">Reference proteome</keyword>
<comment type="caution">
    <text evidence="2">The sequence shown here is derived from an EMBL/GenBank/DDBJ whole genome shotgun (WGS) entry which is preliminary data.</text>
</comment>
<sequence length="388" mass="42462">MNRITTLLLAGMLLASCGNNNHKGNTGTQSAAVENTNADAPMPVNSYRRFSGTIAGQPVVMHLVEMDNGSFMGNYYYVKQGRSIDVYVVKDSTGTNNYTVEEQVGKGDVANAHWNATITNGAIKGKWLSADGKKTYDIDLKTELPAGSMPLEVYSDRDSLALFPGKKGTPSADISFTLLLPAEDANKEDAAFVKTTLLNVLGCDSMHETDIKSCIKRSIQEYAGSYRSDAGELYDSTSENASLNYYSASVFNVIFNEDGWLVLQNTSSSYEGGAHGNYGSSYLNLDLVNKKEWKLEDIMTVDSAALSALLETEARSLFNIPAKQKLGESLLVDKIDANGNVYVTNTGITFHYVPYEIAAYAFGESDLFIPYSKLSNLLKPEFKKRMKL</sequence>
<proteinExistence type="predicted"/>
<organism evidence="2 3">
    <name type="scientific">Taibaiella soli</name>
    <dbReference type="NCBI Taxonomy" id="1649169"/>
    <lineage>
        <taxon>Bacteria</taxon>
        <taxon>Pseudomonadati</taxon>
        <taxon>Bacteroidota</taxon>
        <taxon>Chitinophagia</taxon>
        <taxon>Chitinophagales</taxon>
        <taxon>Chitinophagaceae</taxon>
        <taxon>Taibaiella</taxon>
    </lineage>
</organism>
<evidence type="ECO:0000313" key="3">
    <source>
        <dbReference type="Proteomes" id="UP000248745"/>
    </source>
</evidence>
<dbReference type="EMBL" id="QKTW01000015">
    <property type="protein sequence ID" value="PZF73150.1"/>
    <property type="molecule type" value="Genomic_DNA"/>
</dbReference>
<dbReference type="PROSITE" id="PS51257">
    <property type="entry name" value="PROKAR_LIPOPROTEIN"/>
    <property type="match status" value="1"/>
</dbReference>
<accession>A0A2W2ALF6</accession>
<dbReference type="Gene3D" id="3.90.640.20">
    <property type="entry name" value="Heat-shock cognate protein, ATPase"/>
    <property type="match status" value="1"/>
</dbReference>
<dbReference type="RefSeq" id="WP_110998727.1">
    <property type="nucleotide sequence ID" value="NZ_QKTW01000015.1"/>
</dbReference>
<name>A0A2W2ALF6_9BACT</name>
<reference evidence="2 3" key="1">
    <citation type="submission" date="2018-06" db="EMBL/GenBank/DDBJ databases">
        <title>Mucibacter soli gen. nov., sp. nov., a new member of the family Chitinophagaceae producing mucin.</title>
        <authorList>
            <person name="Kim M.-K."/>
            <person name="Park S."/>
            <person name="Kim T.-S."/>
            <person name="Joung Y."/>
            <person name="Han J.-H."/>
            <person name="Kim S.B."/>
        </authorList>
    </citation>
    <scope>NUCLEOTIDE SEQUENCE [LARGE SCALE GENOMIC DNA]</scope>
    <source>
        <strain evidence="2 3">R1-15</strain>
    </source>
</reference>
<dbReference type="InterPro" id="IPR037126">
    <property type="entry name" value="PdaC/RsiV-like_sf"/>
</dbReference>
<gene>
    <name evidence="2" type="ORF">DN068_09775</name>
</gene>
<protein>
    <recommendedName>
        <fullName evidence="1">DUF3298 domain-containing protein</fullName>
    </recommendedName>
</protein>
<evidence type="ECO:0000313" key="2">
    <source>
        <dbReference type="EMBL" id="PZF73150.1"/>
    </source>
</evidence>
<dbReference type="Pfam" id="PF11738">
    <property type="entry name" value="DUF3298"/>
    <property type="match status" value="1"/>
</dbReference>
<dbReference type="InterPro" id="IPR021729">
    <property type="entry name" value="DUF3298"/>
</dbReference>
<dbReference type="Proteomes" id="UP000248745">
    <property type="component" value="Unassembled WGS sequence"/>
</dbReference>
<dbReference type="Gene3D" id="3.30.565.40">
    <property type="entry name" value="Fervidobacterium nodosum Rt17-B1 like"/>
    <property type="match status" value="1"/>
</dbReference>
<feature type="domain" description="DUF3298" evidence="1">
    <location>
        <begin position="297"/>
        <end position="372"/>
    </location>
</feature>
<dbReference type="OrthoDB" id="594879at2"/>